<keyword evidence="3 9" id="KW-0732">Signal</keyword>
<dbReference type="SUPFAM" id="SSF54534">
    <property type="entry name" value="FKBP-like"/>
    <property type="match status" value="1"/>
</dbReference>
<evidence type="ECO:0000256" key="2">
    <source>
        <dbReference type="ARBA" id="ARBA00006577"/>
    </source>
</evidence>
<dbReference type="GO" id="GO:0006457">
    <property type="term" value="P:protein folding"/>
    <property type="evidence" value="ECO:0007669"/>
    <property type="project" value="InterPro"/>
</dbReference>
<evidence type="ECO:0000256" key="1">
    <source>
        <dbReference type="ARBA" id="ARBA00000971"/>
    </source>
</evidence>
<dbReference type="Gene3D" id="3.10.50.40">
    <property type="match status" value="1"/>
</dbReference>
<keyword evidence="5 6" id="KW-0413">Isomerase</keyword>
<dbReference type="InterPro" id="IPR001179">
    <property type="entry name" value="PPIase_FKBP_dom"/>
</dbReference>
<comment type="catalytic activity">
    <reaction evidence="1 6 7">
        <text>[protein]-peptidylproline (omega=180) = [protein]-peptidylproline (omega=0)</text>
        <dbReference type="Rhea" id="RHEA:16237"/>
        <dbReference type="Rhea" id="RHEA-COMP:10747"/>
        <dbReference type="Rhea" id="RHEA-COMP:10748"/>
        <dbReference type="ChEBI" id="CHEBI:83833"/>
        <dbReference type="ChEBI" id="CHEBI:83834"/>
        <dbReference type="EC" id="5.2.1.8"/>
    </reaction>
</comment>
<evidence type="ECO:0000256" key="3">
    <source>
        <dbReference type="ARBA" id="ARBA00022729"/>
    </source>
</evidence>
<dbReference type="OrthoDB" id="9814548at2"/>
<dbReference type="eggNOG" id="COG0545">
    <property type="taxonomic scope" value="Bacteria"/>
</dbReference>
<gene>
    <name evidence="11" type="ORF">MBO_09623</name>
</gene>
<dbReference type="InterPro" id="IPR036944">
    <property type="entry name" value="PPIase_FKBP_N_sf"/>
</dbReference>
<feature type="chain" id="PRO_5001627108" description="Peptidyl-prolyl cis-trans isomerase" evidence="9">
    <location>
        <begin position="19"/>
        <end position="282"/>
    </location>
</feature>
<evidence type="ECO:0000256" key="5">
    <source>
        <dbReference type="ARBA" id="ARBA00023235"/>
    </source>
</evidence>
<dbReference type="Gene3D" id="1.10.287.460">
    <property type="entry name" value="Peptidyl-prolyl cis-trans isomerase, FKBP-type, N-terminal domain"/>
    <property type="match status" value="1"/>
</dbReference>
<evidence type="ECO:0000313" key="12">
    <source>
        <dbReference type="Proteomes" id="UP000035860"/>
    </source>
</evidence>
<evidence type="ECO:0000256" key="9">
    <source>
        <dbReference type="SAM" id="SignalP"/>
    </source>
</evidence>
<dbReference type="Proteomes" id="UP000035860">
    <property type="component" value="Unassembled WGS sequence"/>
</dbReference>
<dbReference type="GO" id="GO:0003755">
    <property type="term" value="F:peptidyl-prolyl cis-trans isomerase activity"/>
    <property type="evidence" value="ECO:0007669"/>
    <property type="project" value="UniProtKB-UniRule"/>
</dbReference>
<accession>A0A066UB96</accession>
<dbReference type="PANTHER" id="PTHR43811">
    <property type="entry name" value="FKBP-TYPE PEPTIDYL-PROLYL CIS-TRANS ISOMERASE FKPA"/>
    <property type="match status" value="1"/>
</dbReference>
<name>A0A066UB96_9GAMM</name>
<dbReference type="EMBL" id="AOMT01000043">
    <property type="protein sequence ID" value="KDN24395.1"/>
    <property type="molecule type" value="Genomic_DNA"/>
</dbReference>
<dbReference type="Pfam" id="PF01346">
    <property type="entry name" value="FKBP_N"/>
    <property type="match status" value="1"/>
</dbReference>
<dbReference type="PANTHER" id="PTHR43811:SF19">
    <property type="entry name" value="39 KDA FK506-BINDING NUCLEAR PROTEIN"/>
    <property type="match status" value="1"/>
</dbReference>
<evidence type="ECO:0000313" key="11">
    <source>
        <dbReference type="EMBL" id="KDN24395.1"/>
    </source>
</evidence>
<dbReference type="AlphaFoldDB" id="A0A066UB96"/>
<dbReference type="FunFam" id="3.10.50.40:FF:000045">
    <property type="entry name" value="Peptidyl-prolyl cis-trans isomerase"/>
    <property type="match status" value="1"/>
</dbReference>
<evidence type="ECO:0000256" key="7">
    <source>
        <dbReference type="RuleBase" id="RU003915"/>
    </source>
</evidence>
<dbReference type="Pfam" id="PF00254">
    <property type="entry name" value="FKBP_C"/>
    <property type="match status" value="1"/>
</dbReference>
<sequence>MKKHTLLAASMMAILALAGCNKKAETADAAADTKTAEKSTVVTDSSTEIQKISYIIGYERGMNLKAMTEQTGEELDLEIFNKAITDAFNGKESALTDEQIQAVGKAYEERKVKEAADKATKNKAEGDKFLAENKTKEGVKTTASGLQYKVITEGTGKSPKATDTVIVHYEGKLIDGKVFDSSYERGMPAQFAVNEVIKGWTEGLQLMKEGGKYEFYIPSELAYGEAGNPMIEPNSVLIFTVELLNEAQAKAALEQAQKQMAEAVAKTEAAGNTQAQPATQNK</sequence>
<comment type="caution">
    <text evidence="11">The sequence shown here is derived from an EMBL/GenBank/DDBJ whole genome shotgun (WGS) entry which is preliminary data.</text>
</comment>
<dbReference type="InterPro" id="IPR000774">
    <property type="entry name" value="PPIase_FKBP_N"/>
</dbReference>
<dbReference type="PROSITE" id="PS50059">
    <property type="entry name" value="FKBP_PPIASE"/>
    <property type="match status" value="1"/>
</dbReference>
<protein>
    <recommendedName>
        <fullName evidence="7">Peptidyl-prolyl cis-trans isomerase</fullName>
        <ecNumber evidence="7">5.2.1.8</ecNumber>
    </recommendedName>
</protein>
<feature type="signal peptide" evidence="9">
    <location>
        <begin position="1"/>
        <end position="18"/>
    </location>
</feature>
<feature type="region of interest" description="Disordered" evidence="8">
    <location>
        <begin position="262"/>
        <end position="282"/>
    </location>
</feature>
<proteinExistence type="inferred from homology"/>
<dbReference type="PROSITE" id="PS51257">
    <property type="entry name" value="PROKAR_LIPOPROTEIN"/>
    <property type="match status" value="1"/>
</dbReference>
<dbReference type="InterPro" id="IPR046357">
    <property type="entry name" value="PPIase_dom_sf"/>
</dbReference>
<keyword evidence="4 6" id="KW-0697">Rotamase</keyword>
<reference evidence="11 12" key="1">
    <citation type="journal article" date="2014" name="Genome Announc.">
        <title>Draft Genome Sequence of Moraxella bovoculi Strain 237T (ATCC BAA-1259T) Isolated from a Calf with Infectious Bovine Keratoconjunctivitis.</title>
        <authorList>
            <person name="Calcutt M.J."/>
            <person name="Foecking M.F."/>
            <person name="Martin N.T."/>
            <person name="Mhlanga-Mutangadura T."/>
            <person name="Reilly T.J."/>
        </authorList>
    </citation>
    <scope>NUCLEOTIDE SEQUENCE [LARGE SCALE GENOMIC DNA]</scope>
    <source>
        <strain evidence="11 12">237</strain>
    </source>
</reference>
<dbReference type="RefSeq" id="WP_036367141.1">
    <property type="nucleotide sequence ID" value="NZ_AOMT01000043.1"/>
</dbReference>
<dbReference type="EC" id="5.2.1.8" evidence="7"/>
<evidence type="ECO:0000256" key="4">
    <source>
        <dbReference type="ARBA" id="ARBA00023110"/>
    </source>
</evidence>
<evidence type="ECO:0000259" key="10">
    <source>
        <dbReference type="PROSITE" id="PS50059"/>
    </source>
</evidence>
<comment type="similarity">
    <text evidence="2 7">Belongs to the FKBP-type PPIase family.</text>
</comment>
<organism evidence="11 12">
    <name type="scientific">Moraxella bovoculi 237</name>
    <dbReference type="NCBI Taxonomy" id="743974"/>
    <lineage>
        <taxon>Bacteria</taxon>
        <taxon>Pseudomonadati</taxon>
        <taxon>Pseudomonadota</taxon>
        <taxon>Gammaproteobacteria</taxon>
        <taxon>Moraxellales</taxon>
        <taxon>Moraxellaceae</taxon>
        <taxon>Moraxella</taxon>
    </lineage>
</organism>
<keyword evidence="12" id="KW-1185">Reference proteome</keyword>
<feature type="domain" description="PPIase FKBP-type" evidence="10">
    <location>
        <begin position="162"/>
        <end position="247"/>
    </location>
</feature>
<evidence type="ECO:0000256" key="6">
    <source>
        <dbReference type="PROSITE-ProRule" id="PRU00277"/>
    </source>
</evidence>
<evidence type="ECO:0000256" key="8">
    <source>
        <dbReference type="SAM" id="MobiDB-lite"/>
    </source>
</evidence>
<feature type="compositionally biased region" description="Polar residues" evidence="8">
    <location>
        <begin position="270"/>
        <end position="282"/>
    </location>
</feature>